<proteinExistence type="predicted"/>
<accession>A0A2T7PP70</accession>
<evidence type="ECO:0000313" key="2">
    <source>
        <dbReference type="Proteomes" id="UP000245119"/>
    </source>
</evidence>
<name>A0A2T7PP70_POMCA</name>
<dbReference type="Proteomes" id="UP000245119">
    <property type="component" value="Linkage Group LG3"/>
</dbReference>
<dbReference type="AlphaFoldDB" id="A0A2T7PP70"/>
<protein>
    <submittedName>
        <fullName evidence="1">Uncharacterized protein</fullName>
    </submittedName>
</protein>
<keyword evidence="2" id="KW-1185">Reference proteome</keyword>
<evidence type="ECO:0000313" key="1">
    <source>
        <dbReference type="EMBL" id="PVD35219.1"/>
    </source>
</evidence>
<dbReference type="EMBL" id="PZQS01000003">
    <property type="protein sequence ID" value="PVD35219.1"/>
    <property type="molecule type" value="Genomic_DNA"/>
</dbReference>
<gene>
    <name evidence="1" type="ORF">C0Q70_06500</name>
</gene>
<reference evidence="1 2" key="1">
    <citation type="submission" date="2018-04" db="EMBL/GenBank/DDBJ databases">
        <title>The genome of golden apple snail Pomacea canaliculata provides insight into stress tolerance and invasive adaptation.</title>
        <authorList>
            <person name="Liu C."/>
            <person name="Liu B."/>
            <person name="Ren Y."/>
            <person name="Zhang Y."/>
            <person name="Wang H."/>
            <person name="Li S."/>
            <person name="Jiang F."/>
            <person name="Yin L."/>
            <person name="Zhang G."/>
            <person name="Qian W."/>
            <person name="Fan W."/>
        </authorList>
    </citation>
    <scope>NUCLEOTIDE SEQUENCE [LARGE SCALE GENOMIC DNA]</scope>
    <source>
        <strain evidence="1">SZHN2017</strain>
        <tissue evidence="1">Muscle</tissue>
    </source>
</reference>
<sequence>MFDKYYCLTMGGGREVFLLLLLLFHRYIQREYYKLGFNRFEVRENGDVDTRGKELMPAVATE</sequence>
<organism evidence="1 2">
    <name type="scientific">Pomacea canaliculata</name>
    <name type="common">Golden apple snail</name>
    <dbReference type="NCBI Taxonomy" id="400727"/>
    <lineage>
        <taxon>Eukaryota</taxon>
        <taxon>Metazoa</taxon>
        <taxon>Spiralia</taxon>
        <taxon>Lophotrochozoa</taxon>
        <taxon>Mollusca</taxon>
        <taxon>Gastropoda</taxon>
        <taxon>Caenogastropoda</taxon>
        <taxon>Architaenioglossa</taxon>
        <taxon>Ampullarioidea</taxon>
        <taxon>Ampullariidae</taxon>
        <taxon>Pomacea</taxon>
    </lineage>
</organism>
<comment type="caution">
    <text evidence="1">The sequence shown here is derived from an EMBL/GenBank/DDBJ whole genome shotgun (WGS) entry which is preliminary data.</text>
</comment>